<dbReference type="PANTHER" id="PTHR11933">
    <property type="entry name" value="TRNA 5-METHYLAMINOMETHYL-2-THIOURIDYLATE -METHYLTRANSFERASE"/>
    <property type="match status" value="1"/>
</dbReference>
<dbReference type="GO" id="GO:0005524">
    <property type="term" value="F:ATP binding"/>
    <property type="evidence" value="ECO:0007669"/>
    <property type="project" value="UniProtKB-KW"/>
</dbReference>
<dbReference type="FunFam" id="3.40.50.620:FF:000115">
    <property type="entry name" value="tRNA-specific 2-thiouridylase MnmA"/>
    <property type="match status" value="1"/>
</dbReference>
<dbReference type="InterPro" id="IPR004506">
    <property type="entry name" value="MnmA-like"/>
</dbReference>
<evidence type="ECO:0000256" key="6">
    <source>
        <dbReference type="ARBA" id="ARBA00022884"/>
    </source>
</evidence>
<evidence type="ECO:0000256" key="7">
    <source>
        <dbReference type="ARBA" id="ARBA00023157"/>
    </source>
</evidence>
<gene>
    <name evidence="9" type="primary">mnmA</name>
    <name evidence="12" type="ORF">SAMN03080601_01810</name>
</gene>
<feature type="active site" description="Cysteine persulfide intermediate" evidence="9">
    <location>
        <position position="204"/>
    </location>
</feature>
<feature type="region of interest" description="Interaction with target base in tRNA" evidence="9">
    <location>
        <begin position="99"/>
        <end position="101"/>
    </location>
</feature>
<comment type="similarity">
    <text evidence="9">Belongs to the MnmA/TRMU family.</text>
</comment>
<accession>A0A1T5GC09</accession>
<dbReference type="CDD" id="cd01998">
    <property type="entry name" value="MnmA_TRMU-like"/>
    <property type="match status" value="1"/>
</dbReference>
<dbReference type="GO" id="GO:0002143">
    <property type="term" value="P:tRNA wobble position uridine thiolation"/>
    <property type="evidence" value="ECO:0007669"/>
    <property type="project" value="TreeGrafter"/>
</dbReference>
<feature type="domain" description="tRNA-specific 2-thiouridylase MnmA-like central" evidence="11">
    <location>
        <begin position="266"/>
        <end position="310"/>
    </location>
</feature>
<dbReference type="InterPro" id="IPR023382">
    <property type="entry name" value="MnmA-like_central_sf"/>
</dbReference>
<reference evidence="13" key="1">
    <citation type="submission" date="2017-02" db="EMBL/GenBank/DDBJ databases">
        <authorList>
            <person name="Varghese N."/>
            <person name="Submissions S."/>
        </authorList>
    </citation>
    <scope>NUCLEOTIDE SEQUENCE [LARGE SCALE GENOMIC DNA]</scope>
    <source>
        <strain evidence="13">DSM 24412</strain>
    </source>
</reference>
<dbReference type="EMBL" id="FUYV01000009">
    <property type="protein sequence ID" value="SKC05985.1"/>
    <property type="molecule type" value="Genomic_DNA"/>
</dbReference>
<dbReference type="Pfam" id="PF20259">
    <property type="entry name" value="tRNA_Me_trans_M"/>
    <property type="match status" value="1"/>
</dbReference>
<dbReference type="InterPro" id="IPR014729">
    <property type="entry name" value="Rossmann-like_a/b/a_fold"/>
</dbReference>
<feature type="region of interest" description="Interaction with tRNA" evidence="9">
    <location>
        <begin position="352"/>
        <end position="353"/>
    </location>
</feature>
<evidence type="ECO:0000313" key="12">
    <source>
        <dbReference type="EMBL" id="SKC05985.1"/>
    </source>
</evidence>
<dbReference type="InterPro" id="IPR046885">
    <property type="entry name" value="MnmA-like_C"/>
</dbReference>
<keyword evidence="13" id="KW-1185">Reference proteome</keyword>
<dbReference type="FunFam" id="2.30.30.280:FF:000001">
    <property type="entry name" value="tRNA-specific 2-thiouridylase MnmA"/>
    <property type="match status" value="1"/>
</dbReference>
<dbReference type="AlphaFoldDB" id="A0A1T5GC09"/>
<evidence type="ECO:0000256" key="8">
    <source>
        <dbReference type="ARBA" id="ARBA00051542"/>
    </source>
</evidence>
<dbReference type="Gene3D" id="3.40.50.620">
    <property type="entry name" value="HUPs"/>
    <property type="match status" value="1"/>
</dbReference>
<comment type="subcellular location">
    <subcellularLocation>
        <location evidence="9">Cytoplasm</location>
    </subcellularLocation>
</comment>
<keyword evidence="7" id="KW-1015">Disulfide bond</keyword>
<evidence type="ECO:0000259" key="10">
    <source>
        <dbReference type="Pfam" id="PF20258"/>
    </source>
</evidence>
<name>A0A1T5GC09_9BACT</name>
<comment type="catalytic activity">
    <reaction evidence="8 9">
        <text>S-sulfanyl-L-cysteinyl-[protein] + uridine(34) in tRNA + AH2 + ATP = 2-thiouridine(34) in tRNA + L-cysteinyl-[protein] + A + AMP + diphosphate + H(+)</text>
        <dbReference type="Rhea" id="RHEA:47032"/>
        <dbReference type="Rhea" id="RHEA-COMP:10131"/>
        <dbReference type="Rhea" id="RHEA-COMP:11726"/>
        <dbReference type="Rhea" id="RHEA-COMP:11727"/>
        <dbReference type="Rhea" id="RHEA-COMP:11728"/>
        <dbReference type="ChEBI" id="CHEBI:13193"/>
        <dbReference type="ChEBI" id="CHEBI:15378"/>
        <dbReference type="ChEBI" id="CHEBI:17499"/>
        <dbReference type="ChEBI" id="CHEBI:29950"/>
        <dbReference type="ChEBI" id="CHEBI:30616"/>
        <dbReference type="ChEBI" id="CHEBI:33019"/>
        <dbReference type="ChEBI" id="CHEBI:61963"/>
        <dbReference type="ChEBI" id="CHEBI:65315"/>
        <dbReference type="ChEBI" id="CHEBI:87170"/>
        <dbReference type="ChEBI" id="CHEBI:456215"/>
        <dbReference type="EC" id="2.8.1.13"/>
    </reaction>
</comment>
<keyword evidence="5 9" id="KW-0067">ATP-binding</keyword>
<protein>
    <recommendedName>
        <fullName evidence="9">tRNA-specific 2-thiouridylase MnmA</fullName>
        <ecNumber evidence="9">2.8.1.13</ecNumber>
    </recommendedName>
</protein>
<feature type="region of interest" description="Interaction with tRNA" evidence="9">
    <location>
        <begin position="154"/>
        <end position="156"/>
    </location>
</feature>
<dbReference type="KEGG" id="asx:CDL62_01545"/>
<keyword evidence="3 9" id="KW-0819">tRNA processing</keyword>
<feature type="domain" description="tRNA-specific 2-thiouridylase MnmA-like C-terminal" evidence="10">
    <location>
        <begin position="328"/>
        <end position="400"/>
    </location>
</feature>
<evidence type="ECO:0000256" key="5">
    <source>
        <dbReference type="ARBA" id="ARBA00022840"/>
    </source>
</evidence>
<feature type="active site" description="Nucleophile" evidence="9">
    <location>
        <position position="104"/>
    </location>
</feature>
<dbReference type="EC" id="2.8.1.13" evidence="9"/>
<dbReference type="Pfam" id="PF03054">
    <property type="entry name" value="tRNA_Me_trans"/>
    <property type="match status" value="1"/>
</dbReference>
<dbReference type="Pfam" id="PF20258">
    <property type="entry name" value="tRNA_Me_trans_C"/>
    <property type="match status" value="1"/>
</dbReference>
<keyword evidence="1 9" id="KW-0820">tRNA-binding</keyword>
<dbReference type="STRING" id="889453.SAMN03080601_01810"/>
<feature type="binding site" evidence="9">
    <location>
        <position position="128"/>
    </location>
    <ligand>
        <name>ATP</name>
        <dbReference type="ChEBI" id="CHEBI:30616"/>
    </ligand>
</feature>
<evidence type="ECO:0000256" key="3">
    <source>
        <dbReference type="ARBA" id="ARBA00022694"/>
    </source>
</evidence>
<evidence type="ECO:0000256" key="4">
    <source>
        <dbReference type="ARBA" id="ARBA00022741"/>
    </source>
</evidence>
<dbReference type="InterPro" id="IPR046884">
    <property type="entry name" value="MnmA-like_central"/>
</dbReference>
<keyword evidence="4 9" id="KW-0547">Nucleotide-binding</keyword>
<keyword evidence="9" id="KW-0963">Cytoplasm</keyword>
<dbReference type="GO" id="GO:0000049">
    <property type="term" value="F:tRNA binding"/>
    <property type="evidence" value="ECO:0007669"/>
    <property type="project" value="UniProtKB-KW"/>
</dbReference>
<dbReference type="PANTHER" id="PTHR11933:SF5">
    <property type="entry name" value="MITOCHONDRIAL TRNA-SPECIFIC 2-THIOURIDYLASE 1"/>
    <property type="match status" value="1"/>
</dbReference>
<evidence type="ECO:0000313" key="13">
    <source>
        <dbReference type="Proteomes" id="UP000191055"/>
    </source>
</evidence>
<feature type="binding site" evidence="9">
    <location>
        <position position="37"/>
    </location>
    <ligand>
        <name>ATP</name>
        <dbReference type="ChEBI" id="CHEBI:30616"/>
    </ligand>
</feature>
<dbReference type="Gene3D" id="2.30.30.280">
    <property type="entry name" value="Adenine nucleotide alpha hydrolases-like domains"/>
    <property type="match status" value="1"/>
</dbReference>
<comment type="caution">
    <text evidence="9">Lacks conserved residue(s) required for the propagation of feature annotation.</text>
</comment>
<feature type="site" description="Interaction with tRNA" evidence="9">
    <location>
        <position position="129"/>
    </location>
</feature>
<keyword evidence="2 9" id="KW-0808">Transferase</keyword>
<dbReference type="GO" id="GO:0005737">
    <property type="term" value="C:cytoplasm"/>
    <property type="evidence" value="ECO:0007669"/>
    <property type="project" value="UniProtKB-SubCell"/>
</dbReference>
<evidence type="ECO:0000256" key="9">
    <source>
        <dbReference type="HAMAP-Rule" id="MF_00144"/>
    </source>
</evidence>
<dbReference type="Proteomes" id="UP000191055">
    <property type="component" value="Unassembled WGS sequence"/>
</dbReference>
<feature type="binding site" evidence="9">
    <location>
        <begin position="11"/>
        <end position="18"/>
    </location>
    <ligand>
        <name>ATP</name>
        <dbReference type="ChEBI" id="CHEBI:30616"/>
    </ligand>
</feature>
<organism evidence="12 13">
    <name type="scientific">Alkalitalea saponilacus</name>
    <dbReference type="NCBI Taxonomy" id="889453"/>
    <lineage>
        <taxon>Bacteria</taxon>
        <taxon>Pseudomonadati</taxon>
        <taxon>Bacteroidota</taxon>
        <taxon>Bacteroidia</taxon>
        <taxon>Marinilabiliales</taxon>
        <taxon>Marinilabiliaceae</taxon>
        <taxon>Alkalitalea</taxon>
    </lineage>
</organism>
<dbReference type="OrthoDB" id="9800696at2"/>
<dbReference type="NCBIfam" id="TIGR00420">
    <property type="entry name" value="trmU"/>
    <property type="match status" value="1"/>
</dbReference>
<feature type="site" description="Interaction with tRNA" evidence="9">
    <location>
        <position position="384"/>
    </location>
</feature>
<evidence type="ECO:0000259" key="11">
    <source>
        <dbReference type="Pfam" id="PF20259"/>
    </source>
</evidence>
<dbReference type="SUPFAM" id="SSF52402">
    <property type="entry name" value="Adenine nucleotide alpha hydrolases-like"/>
    <property type="match status" value="1"/>
</dbReference>
<keyword evidence="6 9" id="KW-0694">RNA-binding</keyword>
<dbReference type="HAMAP" id="MF_00144">
    <property type="entry name" value="tRNA_thiouridyl_MnmA"/>
    <property type="match status" value="1"/>
</dbReference>
<dbReference type="Gene3D" id="2.40.30.10">
    <property type="entry name" value="Translation factors"/>
    <property type="match status" value="1"/>
</dbReference>
<dbReference type="RefSeq" id="WP_079557557.1">
    <property type="nucleotide sequence ID" value="NZ_CP021904.1"/>
</dbReference>
<sequence>MSVKKEKVVIGLSGGVDSSIAAFVLKEQGYDVIGLFMKNWHDTTGVLKADCPWLDDKFDAESVARKLNIPFHFVDLSDHYRKRVVDYMFAEYEKGRTPNPDVLCNREIKFDVFMDEAMRLGADYVATGHYCRKETEIINGQPVYKLLAGADQNKDQSYFLCQLSQKQLEKALFPIGDLQKPEVRRIANELKLVTAHKKDSQGICFVGKVDLPVFLQQKLEAKKGKVFLVEPNCELFQRDWSRADENSTDDELAELSKPFPFHPKFGSRVGEHNGAHFYTIGQRKGLNIGGFPEPLFVIGINVDFNQVYVGMGQEHNGLFRSVIQIQPSEIHWIRPDLALEIGQSMRLKVRIRYRQPLQDALIIRRTNGLFIVFDEPQRGVTAGQFAAWYRDDELIGSGVIG</sequence>
<evidence type="ECO:0000256" key="2">
    <source>
        <dbReference type="ARBA" id="ARBA00022679"/>
    </source>
</evidence>
<dbReference type="NCBIfam" id="NF001138">
    <property type="entry name" value="PRK00143.1"/>
    <property type="match status" value="1"/>
</dbReference>
<evidence type="ECO:0000256" key="1">
    <source>
        <dbReference type="ARBA" id="ARBA00022555"/>
    </source>
</evidence>
<comment type="function">
    <text evidence="9">Catalyzes the 2-thiolation of uridine at the wobble position (U34) of tRNA, leading to the formation of s(2)U34.</text>
</comment>
<dbReference type="GO" id="GO:0103016">
    <property type="term" value="F:tRNA-uridine 2-sulfurtransferase activity"/>
    <property type="evidence" value="ECO:0007669"/>
    <property type="project" value="UniProtKB-EC"/>
</dbReference>
<proteinExistence type="inferred from homology"/>